<dbReference type="Pfam" id="PF13247">
    <property type="entry name" value="Fer4_11"/>
    <property type="match status" value="1"/>
</dbReference>
<evidence type="ECO:0000259" key="6">
    <source>
        <dbReference type="PROSITE" id="PS51379"/>
    </source>
</evidence>
<evidence type="ECO:0000256" key="5">
    <source>
        <dbReference type="ARBA" id="ARBA00023014"/>
    </source>
</evidence>
<evidence type="ECO:0000256" key="1">
    <source>
        <dbReference type="ARBA" id="ARBA00022485"/>
    </source>
</evidence>
<proteinExistence type="predicted"/>
<dbReference type="EMBL" id="JBCITM010000001">
    <property type="protein sequence ID" value="MEN1758859.1"/>
    <property type="molecule type" value="Genomic_DNA"/>
</dbReference>
<evidence type="ECO:0000313" key="8">
    <source>
        <dbReference type="Proteomes" id="UP001407405"/>
    </source>
</evidence>
<dbReference type="Gene3D" id="3.30.70.20">
    <property type="match status" value="1"/>
</dbReference>
<dbReference type="PANTHER" id="PTHR42859:SF17">
    <property type="entry name" value="ELECTRON TRANSPORT PROTEIN HYDN-RELATED"/>
    <property type="match status" value="1"/>
</dbReference>
<dbReference type="Proteomes" id="UP001407405">
    <property type="component" value="Unassembled WGS sequence"/>
</dbReference>
<dbReference type="InterPro" id="IPR017900">
    <property type="entry name" value="4Fe4S_Fe_S_CS"/>
</dbReference>
<dbReference type="SUPFAM" id="SSF54862">
    <property type="entry name" value="4Fe-4S ferredoxins"/>
    <property type="match status" value="1"/>
</dbReference>
<feature type="domain" description="4Fe-4S ferredoxin-type" evidence="6">
    <location>
        <begin position="1"/>
        <end position="29"/>
    </location>
</feature>
<evidence type="ECO:0000256" key="3">
    <source>
        <dbReference type="ARBA" id="ARBA00022737"/>
    </source>
</evidence>
<dbReference type="PANTHER" id="PTHR42859">
    <property type="entry name" value="OXIDOREDUCTASE"/>
    <property type="match status" value="1"/>
</dbReference>
<protein>
    <submittedName>
        <fullName evidence="7">4Fe-4S dicluster domain-containing protein</fullName>
    </submittedName>
</protein>
<keyword evidence="8" id="KW-1185">Reference proteome</keyword>
<evidence type="ECO:0000256" key="4">
    <source>
        <dbReference type="ARBA" id="ARBA00023004"/>
    </source>
</evidence>
<name>A0ABU9VNX7_9CLOT</name>
<dbReference type="InterPro" id="IPR050294">
    <property type="entry name" value="RnfB_subfamily"/>
</dbReference>
<gene>
    <name evidence="7" type="ORF">AAIG11_00100</name>
</gene>
<organism evidence="7 8">
    <name type="scientific">Anoxynatronum sibiricum</name>
    <dbReference type="NCBI Taxonomy" id="210623"/>
    <lineage>
        <taxon>Bacteria</taxon>
        <taxon>Bacillati</taxon>
        <taxon>Bacillota</taxon>
        <taxon>Clostridia</taxon>
        <taxon>Eubacteriales</taxon>
        <taxon>Clostridiaceae</taxon>
        <taxon>Anoxynatronum</taxon>
    </lineage>
</organism>
<reference evidence="7 8" key="1">
    <citation type="submission" date="2024-04" db="EMBL/GenBank/DDBJ databases">
        <title>Genome sequencing and metabolic network reconstruction of aminoacids and betaine degradation by Anoxynatronum sibiricum.</title>
        <authorList>
            <person name="Detkova E.N."/>
            <person name="Boltjanskaja Y.V."/>
            <person name="Mardanov A.V."/>
            <person name="Kevbrin V."/>
        </authorList>
    </citation>
    <scope>NUCLEOTIDE SEQUENCE [LARGE SCALE GENOMIC DNA]</scope>
    <source>
        <strain evidence="7 8">Z-7981</strain>
    </source>
</reference>
<accession>A0ABU9VNX7</accession>
<dbReference type="PROSITE" id="PS51379">
    <property type="entry name" value="4FE4S_FER_2"/>
    <property type="match status" value="2"/>
</dbReference>
<keyword evidence="5" id="KW-0411">Iron-sulfur</keyword>
<feature type="domain" description="4Fe-4S ferredoxin-type" evidence="6">
    <location>
        <begin position="31"/>
        <end position="60"/>
    </location>
</feature>
<dbReference type="PROSITE" id="PS00198">
    <property type="entry name" value="4FE4S_FER_1"/>
    <property type="match status" value="1"/>
</dbReference>
<keyword evidence="4" id="KW-0408">Iron</keyword>
<keyword evidence="2" id="KW-0479">Metal-binding</keyword>
<evidence type="ECO:0000313" key="7">
    <source>
        <dbReference type="EMBL" id="MEN1758859.1"/>
    </source>
</evidence>
<sequence length="88" mass="9496">MDLPHICFQCDDAPCAAACPVEAITMDEVTGIWHIDRDTCTACGLCVDACPYGAMFMEPEGAYALKCEVCEGQYCKTICPSEAIVHQA</sequence>
<comment type="caution">
    <text evidence="7">The sequence shown here is derived from an EMBL/GenBank/DDBJ whole genome shotgun (WGS) entry which is preliminary data.</text>
</comment>
<keyword evidence="3" id="KW-0677">Repeat</keyword>
<keyword evidence="1" id="KW-0004">4Fe-4S</keyword>
<evidence type="ECO:0000256" key="2">
    <source>
        <dbReference type="ARBA" id="ARBA00022723"/>
    </source>
</evidence>
<dbReference type="InterPro" id="IPR017896">
    <property type="entry name" value="4Fe4S_Fe-S-bd"/>
</dbReference>